<keyword evidence="4" id="KW-1185">Reference proteome</keyword>
<dbReference type="Gene3D" id="2.115.10.10">
    <property type="entry name" value="Tachylectin 2"/>
    <property type="match status" value="1"/>
</dbReference>
<gene>
    <name evidence="3" type="ORF">SAMN05421806_1317</name>
</gene>
<proteinExistence type="predicted"/>
<dbReference type="AlphaFoldDB" id="A0A1G9JID7"/>
<organism evidence="3 4">
    <name type="scientific">Streptomyces indicus</name>
    <dbReference type="NCBI Taxonomy" id="417292"/>
    <lineage>
        <taxon>Bacteria</taxon>
        <taxon>Bacillati</taxon>
        <taxon>Actinomycetota</taxon>
        <taxon>Actinomycetes</taxon>
        <taxon>Kitasatosporales</taxon>
        <taxon>Streptomycetaceae</taxon>
        <taxon>Streptomyces</taxon>
    </lineage>
</organism>
<dbReference type="PANTHER" id="PTHR44103">
    <property type="entry name" value="PROPROTEIN CONVERTASE P"/>
    <property type="match status" value="1"/>
</dbReference>
<dbReference type="EMBL" id="FNFF01000031">
    <property type="protein sequence ID" value="SDL36874.1"/>
    <property type="molecule type" value="Genomic_DNA"/>
</dbReference>
<dbReference type="SUPFAM" id="SSF69318">
    <property type="entry name" value="Integrin alpha N-terminal domain"/>
    <property type="match status" value="1"/>
</dbReference>
<dbReference type="InterPro" id="IPR006311">
    <property type="entry name" value="TAT_signal"/>
</dbReference>
<evidence type="ECO:0000256" key="2">
    <source>
        <dbReference type="SAM" id="SignalP"/>
    </source>
</evidence>
<protein>
    <submittedName>
        <fullName evidence="3">Repeat domain-containing protein</fullName>
    </submittedName>
</protein>
<feature type="chain" id="PRO_5011632618" evidence="2">
    <location>
        <begin position="38"/>
        <end position="318"/>
    </location>
</feature>
<feature type="signal peptide" evidence="2">
    <location>
        <begin position="1"/>
        <end position="37"/>
    </location>
</feature>
<name>A0A1G9JID7_9ACTN</name>
<sequence length="318" mass="34037">MGGYSVTFFHRARVLKAAVATAAVAAATATLAGTAFAAGDPAGPAAAREKAAAAHQSQDQGVRARAAVTTTPTYPMMGVHKSSSELYMYFSDRQGGFEPREHIALDYSSFADIIDTNHDYDADGYGDGTWFLYKNGRMDFSWFDASGELRDKQVGKGWNIYNTVLSPGDLGGATETDVIGRDKDGVLWSYLSYPDGTLTKRARVGGGWNAYTQIAGQGDLSGDGKTDIVARDKSGALWLYKGTGNYKAPFASRTRIGGGWNTYDRVLSVGDLDSDGKADLIARKPNGDLFRYSGTGSAQAPFAKPVKIGHGFQIYNLL</sequence>
<dbReference type="InterPro" id="IPR028994">
    <property type="entry name" value="Integrin_alpha_N"/>
</dbReference>
<dbReference type="Pfam" id="PF13517">
    <property type="entry name" value="FG-GAP_3"/>
    <property type="match status" value="1"/>
</dbReference>
<keyword evidence="1 2" id="KW-0732">Signal</keyword>
<accession>A0A1G9JID7</accession>
<dbReference type="InterPro" id="IPR013517">
    <property type="entry name" value="FG-GAP"/>
</dbReference>
<reference evidence="3 4" key="1">
    <citation type="submission" date="2016-10" db="EMBL/GenBank/DDBJ databases">
        <authorList>
            <person name="de Groot N.N."/>
        </authorList>
    </citation>
    <scope>NUCLEOTIDE SEQUENCE [LARGE SCALE GENOMIC DNA]</scope>
    <source>
        <strain evidence="3 4">CGMCC 4.5727</strain>
    </source>
</reference>
<evidence type="ECO:0000256" key="1">
    <source>
        <dbReference type="ARBA" id="ARBA00022729"/>
    </source>
</evidence>
<dbReference type="STRING" id="417292.SAMN05421806_1317"/>
<dbReference type="PROSITE" id="PS51318">
    <property type="entry name" value="TAT"/>
    <property type="match status" value="1"/>
</dbReference>
<dbReference type="PANTHER" id="PTHR44103:SF1">
    <property type="entry name" value="PROPROTEIN CONVERTASE P"/>
    <property type="match status" value="1"/>
</dbReference>
<dbReference type="Proteomes" id="UP000199155">
    <property type="component" value="Unassembled WGS sequence"/>
</dbReference>
<evidence type="ECO:0000313" key="4">
    <source>
        <dbReference type="Proteomes" id="UP000199155"/>
    </source>
</evidence>
<evidence type="ECO:0000313" key="3">
    <source>
        <dbReference type="EMBL" id="SDL36874.1"/>
    </source>
</evidence>